<dbReference type="EMBL" id="FNCG01000007">
    <property type="protein sequence ID" value="SDH18979.1"/>
    <property type="molecule type" value="Genomic_DNA"/>
</dbReference>
<proteinExistence type="predicted"/>
<dbReference type="Pfam" id="PF18676">
    <property type="entry name" value="MBG_2"/>
    <property type="match status" value="2"/>
</dbReference>
<feature type="signal peptide" evidence="2">
    <location>
        <begin position="1"/>
        <end position="22"/>
    </location>
</feature>
<keyword evidence="6" id="KW-1185">Reference proteome</keyword>
<dbReference type="InterPro" id="IPR048433">
    <property type="entry name" value="YNCE-like_beta-prop"/>
</dbReference>
<dbReference type="SUPFAM" id="SSF51004">
    <property type="entry name" value="C-terminal (heme d1) domain of cytochrome cd1-nitrite reductase"/>
    <property type="match status" value="1"/>
</dbReference>
<dbReference type="PANTHER" id="PTHR47197:SF3">
    <property type="entry name" value="DIHYDRO-HEME D1 DEHYDROGENASE"/>
    <property type="match status" value="1"/>
</dbReference>
<evidence type="ECO:0000259" key="4">
    <source>
        <dbReference type="Pfam" id="PF21783"/>
    </source>
</evidence>
<dbReference type="InterPro" id="IPR041286">
    <property type="entry name" value="MBG_2"/>
</dbReference>
<dbReference type="PANTHER" id="PTHR47197">
    <property type="entry name" value="PROTEIN NIRF"/>
    <property type="match status" value="1"/>
</dbReference>
<dbReference type="Pfam" id="PF13585">
    <property type="entry name" value="CHU_C"/>
    <property type="match status" value="1"/>
</dbReference>
<evidence type="ECO:0000256" key="1">
    <source>
        <dbReference type="ARBA" id="ARBA00022729"/>
    </source>
</evidence>
<sequence>MQRLLYVVLLITFFFSFLVQTAAQSNQTVTNGDLTTPAVFPGIGCSYIWKNNNPSIGLSATGAGNIQAFEAINTGNTPVTATITATPTAAGIAYILSNIGQLTLIDLASNQIISNSPTTYHPFGEAISPDGKIIYITDPDDGSVISVNAATFDVLGYTPTGPNSYPRAIAVSPDGSKVYVANAYIYNDYGTVNIIDTKTHNIITTTNVGSNPSGLVLSPDGSKLYVANHNSTFISVLNAITGSTIGQISMTVSTANLAIAHDGSELYATTDASFTNGTAITVINTATNQVTKTIIIGYSPASIAVSPDDKKLYVTNEDINTVSVIDNQTKTIVANILLPGGSYPISINLSPDGTKAYAVNQNGLISVINTANNTVINSIQTVTGALSYGKFISAGSGCSSSPVTFNITVKPTAATPLINAGPVSGTILACAGSASTSPHIQQFIVRGSNLTAAVAVTAPAGFEVSLSQGSGYSNTLSINPSGGGLSKTIYVRSAESSNVGGISGNVKLKSAGTSDQQVAVAGIVNALPTVNTVPNQVKANGTQSDPVTLTGSGNTFTWVNDHPEIGLAVNGEGDIAAFTTTNNTASAIVAKITATPLNSPYAYITNSASSSVSVINVATHKVIKTIVMGTDPQDITVSHDGKKVYVSDPISNTVSVIDVATNTVSATISVPAGSFSMAVSPDNSKLYLVAINPNLGNNDVYVINTATNHIISTLHVGVSIGMIALSPNGDTLYATDNGQNNLLVMNASNGQLQKTIPVGAMPASVIVSNDGTTAYVCNSGANTISIINTATNTVVKTVTVGTAPFALALSPDGSILYATGYSDGSLTAINTSSNTLRFQVNAGQYPMGVSVTPDGESVYVANSNSGTITVISALTGDKLETIPVGLNPFSIGSFITPVNSCPGQPVSFTITVKPTTVSANIKVSGNIDPLATIYGTSSATSGFIVSATNLTSGIQITPPSGFEVSTNGVNFSQTVTAGTTGTLAATPVYIRLSATTPVGNYTGAILVSADNTASKTIATANNNTVSPAPLSITANNVQKTYGETLLNVAVSPSFTSTGLQNGEVIGSITLTYGTGAQSSAAVGMYPLSVVPSAPAGGTFNIDNYTLSFIKGSININQAPLTITANNQKKYYGDENPALTVSYSGFVNMETASVLSPQPLVTTDAIANSIPGQYPILVYNAGSTNYAITYVSGTLTIEPVNQLLIIPNTFTPNGDGINDVWKIKNIEDYPKCVVTIYNRYGEQLLASNGYGIAWDGKYKGKDAPAATYYYLIDIKNGGKPLSGWVTIIR</sequence>
<dbReference type="NCBIfam" id="TIGR02276">
    <property type="entry name" value="beta_rpt_yvtn"/>
    <property type="match status" value="5"/>
</dbReference>
<dbReference type="Pfam" id="PF21783">
    <property type="entry name" value="YNCE"/>
    <property type="match status" value="1"/>
</dbReference>
<name>A0A1G8ADJ9_9SPHI</name>
<reference evidence="6" key="1">
    <citation type="submission" date="2016-10" db="EMBL/GenBank/DDBJ databases">
        <authorList>
            <person name="Varghese N."/>
            <person name="Submissions S."/>
        </authorList>
    </citation>
    <scope>NUCLEOTIDE SEQUENCE [LARGE SCALE GENOMIC DNA]</scope>
    <source>
        <strain evidence="6">Gh-67</strain>
    </source>
</reference>
<accession>A0A1G8ADJ9</accession>
<dbReference type="Gene3D" id="3.30.160.710">
    <property type="match status" value="1"/>
</dbReference>
<feature type="domain" description="YNCE-like beta-propeller" evidence="4">
    <location>
        <begin position="586"/>
        <end position="770"/>
    </location>
</feature>
<feature type="chain" id="PRO_5011735669" evidence="2">
    <location>
        <begin position="23"/>
        <end position="1288"/>
    </location>
</feature>
<dbReference type="InterPro" id="IPR011045">
    <property type="entry name" value="N2O_reductase_N"/>
</dbReference>
<protein>
    <submittedName>
        <fullName evidence="5">Gliding motility-associated C-terminal domain-containing protein</fullName>
    </submittedName>
</protein>
<evidence type="ECO:0000313" key="5">
    <source>
        <dbReference type="EMBL" id="SDH18979.1"/>
    </source>
</evidence>
<evidence type="ECO:0000259" key="3">
    <source>
        <dbReference type="Pfam" id="PF18676"/>
    </source>
</evidence>
<dbReference type="InterPro" id="IPR051200">
    <property type="entry name" value="Host-pathogen_enzymatic-act"/>
</dbReference>
<evidence type="ECO:0000313" key="6">
    <source>
        <dbReference type="Proteomes" id="UP000199705"/>
    </source>
</evidence>
<dbReference type="SMART" id="SM00564">
    <property type="entry name" value="PQQ"/>
    <property type="match status" value="5"/>
</dbReference>
<gene>
    <name evidence="5" type="ORF">SAMN05192573_107164</name>
</gene>
<dbReference type="NCBIfam" id="TIGR04131">
    <property type="entry name" value="Bac_Flav_CTERM"/>
    <property type="match status" value="1"/>
</dbReference>
<dbReference type="InterPro" id="IPR011964">
    <property type="entry name" value="YVTN_b-propeller_repeat"/>
</dbReference>
<evidence type="ECO:0000256" key="2">
    <source>
        <dbReference type="SAM" id="SignalP"/>
    </source>
</evidence>
<dbReference type="Gene3D" id="2.130.10.10">
    <property type="entry name" value="YVTN repeat-like/Quinoprotein amine dehydrogenase"/>
    <property type="match status" value="4"/>
</dbReference>
<dbReference type="InterPro" id="IPR026341">
    <property type="entry name" value="T9SS_type_B"/>
</dbReference>
<organism evidence="5 6">
    <name type="scientific">Mucilaginibacter gossypii</name>
    <dbReference type="NCBI Taxonomy" id="551996"/>
    <lineage>
        <taxon>Bacteria</taxon>
        <taxon>Pseudomonadati</taxon>
        <taxon>Bacteroidota</taxon>
        <taxon>Sphingobacteriia</taxon>
        <taxon>Sphingobacteriales</taxon>
        <taxon>Sphingobacteriaceae</taxon>
        <taxon>Mucilaginibacter</taxon>
    </lineage>
</organism>
<keyword evidence="1 2" id="KW-0732">Signal</keyword>
<dbReference type="Proteomes" id="UP000199705">
    <property type="component" value="Unassembled WGS sequence"/>
</dbReference>
<feature type="domain" description="MBG" evidence="3">
    <location>
        <begin position="1120"/>
        <end position="1195"/>
    </location>
</feature>
<dbReference type="InterPro" id="IPR011048">
    <property type="entry name" value="Haem_d1_sf"/>
</dbReference>
<dbReference type="InterPro" id="IPR018391">
    <property type="entry name" value="PQQ_b-propeller_rpt"/>
</dbReference>
<dbReference type="InterPro" id="IPR019405">
    <property type="entry name" value="Lactonase_7-beta_prop"/>
</dbReference>
<dbReference type="STRING" id="551996.SAMN05192573_107164"/>
<dbReference type="InterPro" id="IPR015943">
    <property type="entry name" value="WD40/YVTN_repeat-like_dom_sf"/>
</dbReference>
<dbReference type="Pfam" id="PF10282">
    <property type="entry name" value="Lactonase"/>
    <property type="match status" value="2"/>
</dbReference>
<feature type="domain" description="MBG" evidence="3">
    <location>
        <begin position="1030"/>
        <end position="1112"/>
    </location>
</feature>
<dbReference type="RefSeq" id="WP_091168784.1">
    <property type="nucleotide sequence ID" value="NZ_FNCG01000007.1"/>
</dbReference>
<dbReference type="SUPFAM" id="SSF50974">
    <property type="entry name" value="Nitrous oxide reductase, N-terminal domain"/>
    <property type="match status" value="1"/>
</dbReference>